<proteinExistence type="inferred from homology"/>
<dbReference type="Proteomes" id="UP000243605">
    <property type="component" value="Unassembled WGS sequence"/>
</dbReference>
<dbReference type="EMBL" id="FOIT01000004">
    <property type="protein sequence ID" value="SEW07702.1"/>
    <property type="molecule type" value="Genomic_DNA"/>
</dbReference>
<gene>
    <name evidence="3" type="ORF">SAMN05192557_1513</name>
</gene>
<dbReference type="SUPFAM" id="SSF56300">
    <property type="entry name" value="Metallo-dependent phosphatases"/>
    <property type="match status" value="1"/>
</dbReference>
<feature type="domain" description="Capsule synthesis protein CapA" evidence="2">
    <location>
        <begin position="3"/>
        <end position="325"/>
    </location>
</feature>
<sequence>MTKILFTGDSIIARPFLNHQGETELKALIRSVPFAFTNLEVLPIDFKGHHAARSDGAHFSAPREVLPDLQSAGFNLFSCANNHMLDYGETGLKTLIDHLKENDVSYSGVGRTLGEASAPTYLDINDTVVSLISCASTVFPETVAGERNDFTEGRYGVNPMRYGLEYHLDEENFSHMSQLFVSLGLDQMMRQSQDLGFVSRKLESNAEVLYFHDFNHRVQNGITAKFVNSGVNEIKTFINQTDATRQIKWIEEAKRRSDICIVSLHAHESKYERQYPADFIGEFARVAIDHGADVVVCHGPHLLRGIEIYEGKPIFYSLGNFIGMNDLVEKLPAGSYDRFGLSSDLLPSEVFDMRSEGGKKGFPGLDDFWITVIPVVKFDGDDVVEIELHAVRMNNESVQHRGKPYLVYGDEAQYVIEHVAGLSDELGTEIVMRGDVGIVQL</sequence>
<dbReference type="PANTHER" id="PTHR33393">
    <property type="entry name" value="POLYGLUTAMINE SYNTHESIS ACCESSORY PROTEIN RV0574C-RELATED"/>
    <property type="match status" value="1"/>
</dbReference>
<dbReference type="InterPro" id="IPR019079">
    <property type="entry name" value="Capsule_synth_CapA"/>
</dbReference>
<evidence type="ECO:0000259" key="2">
    <source>
        <dbReference type="SMART" id="SM00854"/>
    </source>
</evidence>
<evidence type="ECO:0000313" key="4">
    <source>
        <dbReference type="Proteomes" id="UP000243605"/>
    </source>
</evidence>
<dbReference type="Pfam" id="PF09587">
    <property type="entry name" value="PGA_cap"/>
    <property type="match status" value="1"/>
</dbReference>
<dbReference type="CDD" id="cd07381">
    <property type="entry name" value="MPP_CapA"/>
    <property type="match status" value="1"/>
</dbReference>
<evidence type="ECO:0000256" key="1">
    <source>
        <dbReference type="ARBA" id="ARBA00005662"/>
    </source>
</evidence>
<name>A0A662Z610_9STAP</name>
<evidence type="ECO:0000313" key="3">
    <source>
        <dbReference type="EMBL" id="SEW07702.1"/>
    </source>
</evidence>
<protein>
    <submittedName>
        <fullName evidence="3">Poly-gamma-glutamate synthesis protein (Capsule biosynthesis protein)</fullName>
    </submittedName>
</protein>
<dbReference type="RefSeq" id="WP_091475369.1">
    <property type="nucleotide sequence ID" value="NZ_FOIT01000004.1"/>
</dbReference>
<organism evidence="3 4">
    <name type="scientific">Aliicoccus persicus</name>
    <dbReference type="NCBI Taxonomy" id="930138"/>
    <lineage>
        <taxon>Bacteria</taxon>
        <taxon>Bacillati</taxon>
        <taxon>Bacillota</taxon>
        <taxon>Bacilli</taxon>
        <taxon>Bacillales</taxon>
        <taxon>Staphylococcaceae</taxon>
        <taxon>Aliicoccus</taxon>
    </lineage>
</organism>
<dbReference type="OrthoDB" id="9810906at2"/>
<dbReference type="InterPro" id="IPR029052">
    <property type="entry name" value="Metallo-depent_PP-like"/>
</dbReference>
<dbReference type="PANTHER" id="PTHR33393:SF13">
    <property type="entry name" value="PGA BIOSYNTHESIS PROTEIN CAPA"/>
    <property type="match status" value="1"/>
</dbReference>
<dbReference type="InterPro" id="IPR052169">
    <property type="entry name" value="CW_Biosynth-Accessory"/>
</dbReference>
<dbReference type="AlphaFoldDB" id="A0A662Z610"/>
<dbReference type="SMART" id="SM00854">
    <property type="entry name" value="PGA_cap"/>
    <property type="match status" value="1"/>
</dbReference>
<accession>A0A662Z610</accession>
<reference evidence="3 4" key="1">
    <citation type="submission" date="2016-10" db="EMBL/GenBank/DDBJ databases">
        <authorList>
            <person name="Varghese N."/>
            <person name="Submissions S."/>
        </authorList>
    </citation>
    <scope>NUCLEOTIDE SEQUENCE [LARGE SCALE GENOMIC DNA]</scope>
    <source>
        <strain evidence="3 4">IBRC-M10081</strain>
    </source>
</reference>
<comment type="similarity">
    <text evidence="1">Belongs to the CapA family.</text>
</comment>
<keyword evidence="4" id="KW-1185">Reference proteome</keyword>